<dbReference type="RefSeq" id="WP_203353767.1">
    <property type="nucleotide sequence ID" value="NZ_CP069127.1"/>
</dbReference>
<evidence type="ECO:0000256" key="2">
    <source>
        <dbReference type="ARBA" id="ARBA00022723"/>
    </source>
</evidence>
<accession>A0ABX7FM23</accession>
<evidence type="ECO:0000256" key="1">
    <source>
        <dbReference type="ARBA" id="ARBA00010211"/>
    </source>
</evidence>
<keyword evidence="4" id="KW-0378">Hydrolase</keyword>
<dbReference type="InterPro" id="IPR051121">
    <property type="entry name" value="FAH"/>
</dbReference>
<feature type="domain" description="Fumarylacetoacetase-like C-terminal" evidence="3">
    <location>
        <begin position="87"/>
        <end position="293"/>
    </location>
</feature>
<dbReference type="Gene3D" id="3.90.850.10">
    <property type="entry name" value="Fumarylacetoacetase-like, C-terminal domain"/>
    <property type="match status" value="1"/>
</dbReference>
<dbReference type="Pfam" id="PF01557">
    <property type="entry name" value="FAA_hydrolase"/>
    <property type="match status" value="1"/>
</dbReference>
<sequence>MITVAFHKQDRIALGVKTNKGILDVQAAAAKDSEWRGVPATVEALLAGGVESRQLLARLTDAVYGEDSLFHPEEELAFAPAVPAPSKIICVGLNYKKHADECNMAYPATPILFSKFANALAGHQEDVPIPAASQKVDYEAELAIVIGQTASSVSKEEALSYVYGYCSANDVSARDLQFTTSQWLLGKTCDKFCPIGPYLVSAEEVGDPDQLQVRTYVNGELRQNSNTSDMIFSCPEIISYISQHMTLNPGDVILTGTPEGVITGFPAEQQVWLKDGDVVTVEIEKLGQLTNTFRNA</sequence>
<keyword evidence="2" id="KW-0479">Metal-binding</keyword>
<dbReference type="Proteomes" id="UP000596248">
    <property type="component" value="Chromosome"/>
</dbReference>
<comment type="similarity">
    <text evidence="1">Belongs to the FAH family.</text>
</comment>
<dbReference type="PANTHER" id="PTHR42796:SF4">
    <property type="entry name" value="FUMARYLACETOACETATE HYDROLASE DOMAIN-CONTAINING PROTEIN 2A"/>
    <property type="match status" value="1"/>
</dbReference>
<name>A0ABX7FM23_BRECH</name>
<dbReference type="GO" id="GO:0016787">
    <property type="term" value="F:hydrolase activity"/>
    <property type="evidence" value="ECO:0007669"/>
    <property type="project" value="UniProtKB-KW"/>
</dbReference>
<evidence type="ECO:0000313" key="5">
    <source>
        <dbReference type="Proteomes" id="UP000596248"/>
    </source>
</evidence>
<evidence type="ECO:0000313" key="4">
    <source>
        <dbReference type="EMBL" id="QRG66702.1"/>
    </source>
</evidence>
<dbReference type="PANTHER" id="PTHR42796">
    <property type="entry name" value="FUMARYLACETOACETATE HYDROLASE DOMAIN-CONTAINING PROTEIN 2A-RELATED"/>
    <property type="match status" value="1"/>
</dbReference>
<dbReference type="SUPFAM" id="SSF56529">
    <property type="entry name" value="FAH"/>
    <property type="match status" value="1"/>
</dbReference>
<organism evidence="4 5">
    <name type="scientific">Brevibacillus choshinensis</name>
    <dbReference type="NCBI Taxonomy" id="54911"/>
    <lineage>
        <taxon>Bacteria</taxon>
        <taxon>Bacillati</taxon>
        <taxon>Bacillota</taxon>
        <taxon>Bacilli</taxon>
        <taxon>Bacillales</taxon>
        <taxon>Paenibacillaceae</taxon>
        <taxon>Brevibacillus</taxon>
    </lineage>
</organism>
<evidence type="ECO:0000259" key="3">
    <source>
        <dbReference type="Pfam" id="PF01557"/>
    </source>
</evidence>
<dbReference type="InterPro" id="IPR011234">
    <property type="entry name" value="Fumarylacetoacetase-like_C"/>
</dbReference>
<dbReference type="InterPro" id="IPR036663">
    <property type="entry name" value="Fumarylacetoacetase_C_sf"/>
</dbReference>
<reference evidence="4 5" key="1">
    <citation type="submission" date="2021-01" db="EMBL/GenBank/DDBJ databases">
        <title>Identification of strong promoters based on the transcriptome of Brevibacillus choshinensis.</title>
        <authorList>
            <person name="Yao D."/>
            <person name="Zhang K."/>
            <person name="Wu J."/>
        </authorList>
    </citation>
    <scope>NUCLEOTIDE SEQUENCE [LARGE SCALE GENOMIC DNA]</scope>
    <source>
        <strain evidence="4 5">HPD31-SP3</strain>
    </source>
</reference>
<gene>
    <name evidence="4" type="ORF">JNE38_24850</name>
</gene>
<protein>
    <submittedName>
        <fullName evidence="4">Fumarylacetoacetate hydrolase family protein</fullName>
    </submittedName>
</protein>
<proteinExistence type="inferred from homology"/>
<dbReference type="EMBL" id="CP069127">
    <property type="protein sequence ID" value="QRG66702.1"/>
    <property type="molecule type" value="Genomic_DNA"/>
</dbReference>
<keyword evidence="5" id="KW-1185">Reference proteome</keyword>